<sequence length="144" mass="16393">MPTVERESRESFGKPNTEYADVISCFKEPTNRTNSSDVESISSYAQMEDKAHRQKKTAEERASSMYQEINFGPTYSNESPDPSYTNQVQVPEYETERCSSNHTGSKEDTESASNNSLYTSLIVGESSEYVFSSNEKENYNQYKL</sequence>
<proteinExistence type="predicted"/>
<accession>A0A8B8EBG4</accession>
<dbReference type="RefSeq" id="XP_022336913.1">
    <property type="nucleotide sequence ID" value="XM_022481205.1"/>
</dbReference>
<protein>
    <submittedName>
        <fullName evidence="3">Uncharacterized protein LOC111133108</fullName>
    </submittedName>
</protein>
<feature type="region of interest" description="Disordered" evidence="1">
    <location>
        <begin position="45"/>
        <end position="115"/>
    </location>
</feature>
<dbReference type="Proteomes" id="UP000694844">
    <property type="component" value="Chromosome 5"/>
</dbReference>
<evidence type="ECO:0000256" key="1">
    <source>
        <dbReference type="SAM" id="MobiDB-lite"/>
    </source>
</evidence>
<gene>
    <name evidence="3" type="primary">LOC111133108</name>
</gene>
<organism evidence="2 3">
    <name type="scientific">Crassostrea virginica</name>
    <name type="common">Eastern oyster</name>
    <dbReference type="NCBI Taxonomy" id="6565"/>
    <lineage>
        <taxon>Eukaryota</taxon>
        <taxon>Metazoa</taxon>
        <taxon>Spiralia</taxon>
        <taxon>Lophotrochozoa</taxon>
        <taxon>Mollusca</taxon>
        <taxon>Bivalvia</taxon>
        <taxon>Autobranchia</taxon>
        <taxon>Pteriomorphia</taxon>
        <taxon>Ostreida</taxon>
        <taxon>Ostreoidea</taxon>
        <taxon>Ostreidae</taxon>
        <taxon>Crassostrea</taxon>
    </lineage>
</organism>
<dbReference type="AlphaFoldDB" id="A0A8B8EBG4"/>
<keyword evidence="2" id="KW-1185">Reference proteome</keyword>
<dbReference type="KEGG" id="cvn:111133108"/>
<name>A0A8B8EBG4_CRAVI</name>
<feature type="compositionally biased region" description="Polar residues" evidence="1">
    <location>
        <begin position="73"/>
        <end position="89"/>
    </location>
</feature>
<dbReference type="GeneID" id="111133108"/>
<reference evidence="3" key="1">
    <citation type="submission" date="2025-08" db="UniProtKB">
        <authorList>
            <consortium name="RefSeq"/>
        </authorList>
    </citation>
    <scope>IDENTIFICATION</scope>
    <source>
        <tissue evidence="3">Whole sample</tissue>
    </source>
</reference>
<feature type="compositionally biased region" description="Basic and acidic residues" evidence="1">
    <location>
        <begin position="47"/>
        <end position="62"/>
    </location>
</feature>
<feature type="compositionally biased region" description="Basic and acidic residues" evidence="1">
    <location>
        <begin position="94"/>
        <end position="109"/>
    </location>
</feature>
<evidence type="ECO:0000313" key="3">
    <source>
        <dbReference type="RefSeq" id="XP_022336913.1"/>
    </source>
</evidence>
<evidence type="ECO:0000313" key="2">
    <source>
        <dbReference type="Proteomes" id="UP000694844"/>
    </source>
</evidence>